<keyword evidence="6 9" id="KW-1133">Transmembrane helix</keyword>
<feature type="region of interest" description="Disordered" evidence="8">
    <location>
        <begin position="399"/>
        <end position="422"/>
    </location>
</feature>
<comment type="caution">
    <text evidence="11">The sequence shown here is derived from an EMBL/GenBank/DDBJ whole genome shotgun (WGS) entry which is preliminary data.</text>
</comment>
<dbReference type="InterPro" id="IPR011701">
    <property type="entry name" value="MFS"/>
</dbReference>
<dbReference type="PANTHER" id="PTHR43124:SF3">
    <property type="entry name" value="CHLORAMPHENICOL EFFLUX PUMP RV0191"/>
    <property type="match status" value="1"/>
</dbReference>
<accession>A0A919YCY9</accession>
<dbReference type="InterPro" id="IPR001958">
    <property type="entry name" value="Tet-R_TetA/multi-R_MdtG-like"/>
</dbReference>
<evidence type="ECO:0000256" key="4">
    <source>
        <dbReference type="ARBA" id="ARBA00022475"/>
    </source>
</evidence>
<dbReference type="EMBL" id="BORT01000011">
    <property type="protein sequence ID" value="GIO48149.1"/>
    <property type="molecule type" value="Genomic_DNA"/>
</dbReference>
<evidence type="ECO:0000256" key="2">
    <source>
        <dbReference type="ARBA" id="ARBA00007520"/>
    </source>
</evidence>
<dbReference type="CDD" id="cd17474">
    <property type="entry name" value="MFS_YfmO_like"/>
    <property type="match status" value="1"/>
</dbReference>
<reference evidence="11 12" key="1">
    <citation type="submission" date="2021-03" db="EMBL/GenBank/DDBJ databases">
        <title>Antimicrobial resistance genes in bacteria isolated from Japanese honey, and their potential for conferring macrolide and lincosamide resistance in the American foulbrood pathogen Paenibacillus larvae.</title>
        <authorList>
            <person name="Okamoto M."/>
            <person name="Kumagai M."/>
            <person name="Kanamori H."/>
            <person name="Takamatsu D."/>
        </authorList>
    </citation>
    <scope>NUCLEOTIDE SEQUENCE [LARGE SCALE GENOMIC DNA]</scope>
    <source>
        <strain evidence="11 12">J34TS1</strain>
    </source>
</reference>
<dbReference type="PROSITE" id="PS50850">
    <property type="entry name" value="MFS"/>
    <property type="match status" value="1"/>
</dbReference>
<feature type="transmembrane region" description="Helical" evidence="9">
    <location>
        <begin position="41"/>
        <end position="65"/>
    </location>
</feature>
<dbReference type="GO" id="GO:0022857">
    <property type="term" value="F:transmembrane transporter activity"/>
    <property type="evidence" value="ECO:0007669"/>
    <property type="project" value="InterPro"/>
</dbReference>
<dbReference type="SUPFAM" id="SSF103473">
    <property type="entry name" value="MFS general substrate transporter"/>
    <property type="match status" value="1"/>
</dbReference>
<feature type="transmembrane region" description="Helical" evidence="9">
    <location>
        <begin position="218"/>
        <end position="240"/>
    </location>
</feature>
<dbReference type="InterPro" id="IPR020846">
    <property type="entry name" value="MFS_dom"/>
</dbReference>
<evidence type="ECO:0000313" key="12">
    <source>
        <dbReference type="Proteomes" id="UP000682811"/>
    </source>
</evidence>
<feature type="transmembrane region" description="Helical" evidence="9">
    <location>
        <begin position="252"/>
        <end position="274"/>
    </location>
</feature>
<keyword evidence="3" id="KW-0813">Transport</keyword>
<name>A0A919YCY9_9BACL</name>
<dbReference type="InterPro" id="IPR050189">
    <property type="entry name" value="MFS_Efflux_Transporters"/>
</dbReference>
<evidence type="ECO:0000256" key="5">
    <source>
        <dbReference type="ARBA" id="ARBA00022692"/>
    </source>
</evidence>
<sequence length="422" mass="45373">MEDKKWDLAALASIPLIMTLGNSMLIPILPLISQQLHVGPFQVSMLITVYAIVAILLIPIAGYLSDRFGRKVVIVPSLAIAAAGGAVSGAAAWMSSGMTTYWIILAGRLLQGIGAAGAFPIVLPLVGDMFKEEDDVSKSLGIIETSNTFGKVLSPILGAALAIVLWYLPFLAIPVLCVLSLLLVLIFVKAPKKKNSGDMTIRQFLADTRNILREKGRWLYAIFAVGGISMFILFGVLFYLSETLEMEYNLHGVIKGLVLAIPLAVLCLASYAAGKWIGKHKKRMKWTGFAGMGLLTLCLIITGFSSQIVFVISFFSLCGAGIGMALPCMDALITEGIEQKQRGTITSLYSSMRFIGVSLGPPAVSLLMKTNHWVLFGVMAAISAVGGLLTLFAVKPEQDKTDTPQARTEPAAGGWMMREKAR</sequence>
<dbReference type="Proteomes" id="UP000682811">
    <property type="component" value="Unassembled WGS sequence"/>
</dbReference>
<dbReference type="GO" id="GO:0005886">
    <property type="term" value="C:plasma membrane"/>
    <property type="evidence" value="ECO:0007669"/>
    <property type="project" value="UniProtKB-SubCell"/>
</dbReference>
<evidence type="ECO:0000313" key="11">
    <source>
        <dbReference type="EMBL" id="GIO48149.1"/>
    </source>
</evidence>
<feature type="transmembrane region" description="Helical" evidence="9">
    <location>
        <begin position="7"/>
        <end position="29"/>
    </location>
</feature>
<feature type="transmembrane region" description="Helical" evidence="9">
    <location>
        <begin position="173"/>
        <end position="190"/>
    </location>
</feature>
<feature type="domain" description="Major facilitator superfamily (MFS) profile" evidence="10">
    <location>
        <begin position="7"/>
        <end position="398"/>
    </location>
</feature>
<dbReference type="PROSITE" id="PS00217">
    <property type="entry name" value="SUGAR_TRANSPORT_2"/>
    <property type="match status" value="1"/>
</dbReference>
<dbReference type="PRINTS" id="PR01035">
    <property type="entry name" value="TCRTETA"/>
</dbReference>
<dbReference type="PANTHER" id="PTHR43124">
    <property type="entry name" value="PURINE EFFLUX PUMP PBUE"/>
    <property type="match status" value="1"/>
</dbReference>
<evidence type="ECO:0000256" key="6">
    <source>
        <dbReference type="ARBA" id="ARBA00022989"/>
    </source>
</evidence>
<feature type="transmembrane region" description="Helical" evidence="9">
    <location>
        <begin position="72"/>
        <end position="94"/>
    </location>
</feature>
<keyword evidence="5 9" id="KW-0812">Transmembrane</keyword>
<feature type="transmembrane region" description="Helical" evidence="9">
    <location>
        <begin position="148"/>
        <end position="167"/>
    </location>
</feature>
<protein>
    <submittedName>
        <fullName evidence="11">Multidrug resistance protein</fullName>
    </submittedName>
</protein>
<dbReference type="InterPro" id="IPR005829">
    <property type="entry name" value="Sugar_transporter_CS"/>
</dbReference>
<evidence type="ECO:0000259" key="10">
    <source>
        <dbReference type="PROSITE" id="PS50850"/>
    </source>
</evidence>
<keyword evidence="4" id="KW-1003">Cell membrane</keyword>
<keyword evidence="7 9" id="KW-0472">Membrane</keyword>
<organism evidence="11 12">
    <name type="scientific">Paenibacillus azoreducens</name>
    <dbReference type="NCBI Taxonomy" id="116718"/>
    <lineage>
        <taxon>Bacteria</taxon>
        <taxon>Bacillati</taxon>
        <taxon>Bacillota</taxon>
        <taxon>Bacilli</taxon>
        <taxon>Bacillales</taxon>
        <taxon>Paenibacillaceae</taxon>
        <taxon>Paenibacillus</taxon>
    </lineage>
</organism>
<gene>
    <name evidence="11" type="ORF">J34TS1_29140</name>
</gene>
<dbReference type="InterPro" id="IPR036259">
    <property type="entry name" value="MFS_trans_sf"/>
</dbReference>
<evidence type="ECO:0000256" key="1">
    <source>
        <dbReference type="ARBA" id="ARBA00004651"/>
    </source>
</evidence>
<keyword evidence="12" id="KW-1185">Reference proteome</keyword>
<dbReference type="Gene3D" id="1.20.1250.20">
    <property type="entry name" value="MFS general substrate transporter like domains"/>
    <property type="match status" value="1"/>
</dbReference>
<proteinExistence type="inferred from homology"/>
<evidence type="ECO:0000256" key="3">
    <source>
        <dbReference type="ARBA" id="ARBA00022448"/>
    </source>
</evidence>
<dbReference type="Pfam" id="PF07690">
    <property type="entry name" value="MFS_1"/>
    <property type="match status" value="1"/>
</dbReference>
<evidence type="ECO:0000256" key="7">
    <source>
        <dbReference type="ARBA" id="ARBA00023136"/>
    </source>
</evidence>
<feature type="transmembrane region" description="Helical" evidence="9">
    <location>
        <begin position="286"/>
        <end position="304"/>
    </location>
</feature>
<comment type="subcellular location">
    <subcellularLocation>
        <location evidence="1">Cell membrane</location>
        <topology evidence="1">Multi-pass membrane protein</topology>
    </subcellularLocation>
</comment>
<dbReference type="PROSITE" id="PS00216">
    <property type="entry name" value="SUGAR_TRANSPORT_1"/>
    <property type="match status" value="1"/>
</dbReference>
<comment type="similarity">
    <text evidence="2">Belongs to the major facilitator superfamily. TCR/Tet family.</text>
</comment>
<feature type="transmembrane region" description="Helical" evidence="9">
    <location>
        <begin position="373"/>
        <end position="394"/>
    </location>
</feature>
<evidence type="ECO:0000256" key="9">
    <source>
        <dbReference type="SAM" id="Phobius"/>
    </source>
</evidence>
<dbReference type="RefSeq" id="WP_212978845.1">
    <property type="nucleotide sequence ID" value="NZ_AP025343.1"/>
</dbReference>
<evidence type="ECO:0000256" key="8">
    <source>
        <dbReference type="SAM" id="MobiDB-lite"/>
    </source>
</evidence>
<feature type="transmembrane region" description="Helical" evidence="9">
    <location>
        <begin position="100"/>
        <end position="127"/>
    </location>
</feature>
<dbReference type="AlphaFoldDB" id="A0A919YCY9"/>